<dbReference type="CDD" id="cd00086">
    <property type="entry name" value="homeodomain"/>
    <property type="match status" value="1"/>
</dbReference>
<dbReference type="InterPro" id="IPR001356">
    <property type="entry name" value="HD"/>
</dbReference>
<reference evidence="10 11" key="1">
    <citation type="journal article" date="2013" name="Nat. Genet.">
        <title>The genome of the hydatid tapeworm Echinococcus granulosus.</title>
        <authorList>
            <person name="Zheng H."/>
            <person name="Zhang W."/>
            <person name="Zhang L."/>
            <person name="Zhang Z."/>
            <person name="Li J."/>
            <person name="Lu G."/>
            <person name="Zhu Y."/>
            <person name="Wang Y."/>
            <person name="Huang Y."/>
            <person name="Liu J."/>
            <person name="Kang H."/>
            <person name="Chen J."/>
            <person name="Wang L."/>
            <person name="Chen A."/>
            <person name="Yu S."/>
            <person name="Gao Z."/>
            <person name="Jin L."/>
            <person name="Gu W."/>
            <person name="Wang Z."/>
            <person name="Zhao L."/>
            <person name="Shi B."/>
            <person name="Wen H."/>
            <person name="Lin R."/>
            <person name="Jones M.K."/>
            <person name="Brejova B."/>
            <person name="Vinar T."/>
            <person name="Zhao G."/>
            <person name="McManus D.P."/>
            <person name="Chen Z."/>
            <person name="Zhou Y."/>
            <person name="Wang S."/>
        </authorList>
    </citation>
    <scope>NUCLEOTIDE SEQUENCE [LARGE SCALE GENOMIC DNA]</scope>
</reference>
<dbReference type="PROSITE" id="PS00027">
    <property type="entry name" value="HOMEOBOX_1"/>
    <property type="match status" value="1"/>
</dbReference>
<dbReference type="GO" id="GO:0005634">
    <property type="term" value="C:nucleus"/>
    <property type="evidence" value="ECO:0007669"/>
    <property type="project" value="UniProtKB-SubCell"/>
</dbReference>
<dbReference type="AlphaFoldDB" id="W6VDW3"/>
<keyword evidence="2" id="KW-0217">Developmental protein</keyword>
<evidence type="ECO:0000256" key="5">
    <source>
        <dbReference type="ARBA" id="ARBA00023242"/>
    </source>
</evidence>
<proteinExistence type="inferred from homology"/>
<comment type="similarity">
    <text evidence="6">Belongs to the even-skipped homeobox family.</text>
</comment>
<dbReference type="OrthoDB" id="6286142at2759"/>
<dbReference type="InterPro" id="IPR020479">
    <property type="entry name" value="HD_metazoa"/>
</dbReference>
<keyword evidence="4 7" id="KW-0371">Homeobox</keyword>
<evidence type="ECO:0000259" key="9">
    <source>
        <dbReference type="PROSITE" id="PS50071"/>
    </source>
</evidence>
<dbReference type="SMART" id="SM00389">
    <property type="entry name" value="HOX"/>
    <property type="match status" value="1"/>
</dbReference>
<dbReference type="EMBL" id="APAU02000001">
    <property type="protein sequence ID" value="EUB64944.1"/>
    <property type="molecule type" value="Genomic_DNA"/>
</dbReference>
<evidence type="ECO:0000256" key="2">
    <source>
        <dbReference type="ARBA" id="ARBA00022473"/>
    </source>
</evidence>
<evidence type="ECO:0000256" key="3">
    <source>
        <dbReference type="ARBA" id="ARBA00023125"/>
    </source>
</evidence>
<dbReference type="InterPro" id="IPR017970">
    <property type="entry name" value="Homeobox_CS"/>
</dbReference>
<dbReference type="GO" id="GO:0000978">
    <property type="term" value="F:RNA polymerase II cis-regulatory region sequence-specific DNA binding"/>
    <property type="evidence" value="ECO:0007669"/>
    <property type="project" value="TreeGrafter"/>
</dbReference>
<sequence>MYKPFSDTIASIPPFLTTFSHGELLSHLASGLATLDTSATVTAASTPSTSLCLCPYPTTAPPFPLPLPPLQLSFCCSPPSAPLLTSSPTPQSHHSDAIPAGTPASAIVAAEVKEQMPSASTSHLAGKRKFKETTMAGQMVVGRDIKRYRTTYSPYQSKVLEEVFQTERYISRPQRAQLATQLQLPENTIKVWFQNRRMKEKRQSMMLPSVAGSDPYLRETLLHVAKLYCDFHQKKQQHSQPAVEMSVEMAPTAVARGGMQFMVSAVCQKPYGRTHHHLCTLVEPISRKVVVKSK</sequence>
<dbReference type="GO" id="GO:0000981">
    <property type="term" value="F:DNA-binding transcription factor activity, RNA polymerase II-specific"/>
    <property type="evidence" value="ECO:0007669"/>
    <property type="project" value="InterPro"/>
</dbReference>
<dbReference type="CTD" id="36335928"/>
<dbReference type="Proteomes" id="UP000019149">
    <property type="component" value="Unassembled WGS sequence"/>
</dbReference>
<dbReference type="PANTHER" id="PTHR46294">
    <property type="entry name" value="SEGMENTATION PROTEIN EVEN-SKIPPED"/>
    <property type="match status" value="1"/>
</dbReference>
<evidence type="ECO:0000256" key="8">
    <source>
        <dbReference type="RuleBase" id="RU000682"/>
    </source>
</evidence>
<evidence type="ECO:0000313" key="10">
    <source>
        <dbReference type="EMBL" id="EUB64944.1"/>
    </source>
</evidence>
<dbReference type="InterPro" id="IPR009057">
    <property type="entry name" value="Homeodomain-like_sf"/>
</dbReference>
<dbReference type="Pfam" id="PF00046">
    <property type="entry name" value="Homeodomain"/>
    <property type="match status" value="1"/>
</dbReference>
<dbReference type="PANTHER" id="PTHR46294:SF4">
    <property type="entry name" value="SEGMENTATION PROTEIN EVEN-SKIPPED"/>
    <property type="match status" value="1"/>
</dbReference>
<dbReference type="SUPFAM" id="SSF46689">
    <property type="entry name" value="Homeodomain-like"/>
    <property type="match status" value="1"/>
</dbReference>
<evidence type="ECO:0000256" key="1">
    <source>
        <dbReference type="ARBA" id="ARBA00004123"/>
    </source>
</evidence>
<keyword evidence="11" id="KW-1185">Reference proteome</keyword>
<dbReference type="GeneID" id="36335928"/>
<evidence type="ECO:0000256" key="6">
    <source>
        <dbReference type="ARBA" id="ARBA00038449"/>
    </source>
</evidence>
<comment type="caution">
    <text evidence="10">The sequence shown here is derived from an EMBL/GenBank/DDBJ whole genome shotgun (WGS) entry which is preliminary data.</text>
</comment>
<evidence type="ECO:0000256" key="4">
    <source>
        <dbReference type="ARBA" id="ARBA00023155"/>
    </source>
</evidence>
<dbReference type="STRING" id="6210.W6VDW3"/>
<feature type="DNA-binding region" description="Homeobox" evidence="7">
    <location>
        <begin position="145"/>
        <end position="204"/>
    </location>
</feature>
<dbReference type="OMA" id="HVAKLYC"/>
<accession>W6VDW3</accession>
<keyword evidence="5 7" id="KW-0539">Nucleus</keyword>
<dbReference type="InterPro" id="IPR052002">
    <property type="entry name" value="Even-skipped_HD"/>
</dbReference>
<organism evidence="10 11">
    <name type="scientific">Echinococcus granulosus</name>
    <name type="common">Hydatid tapeworm</name>
    <dbReference type="NCBI Taxonomy" id="6210"/>
    <lineage>
        <taxon>Eukaryota</taxon>
        <taxon>Metazoa</taxon>
        <taxon>Spiralia</taxon>
        <taxon>Lophotrochozoa</taxon>
        <taxon>Platyhelminthes</taxon>
        <taxon>Cestoda</taxon>
        <taxon>Eucestoda</taxon>
        <taxon>Cyclophyllidea</taxon>
        <taxon>Taeniidae</taxon>
        <taxon>Echinococcus</taxon>
        <taxon>Echinococcus granulosus group</taxon>
    </lineage>
</organism>
<dbReference type="PRINTS" id="PR00024">
    <property type="entry name" value="HOMEOBOX"/>
</dbReference>
<dbReference type="PROSITE" id="PS50071">
    <property type="entry name" value="HOMEOBOX_2"/>
    <property type="match status" value="1"/>
</dbReference>
<protein>
    <submittedName>
        <fullName evidence="10">Segmentation protein even-skipped</fullName>
    </submittedName>
</protein>
<gene>
    <name evidence="10" type="ORF">EGR_00213</name>
</gene>
<dbReference type="RefSeq" id="XP_024356140.1">
    <property type="nucleotide sequence ID" value="XM_024489462.1"/>
</dbReference>
<feature type="domain" description="Homeobox" evidence="9">
    <location>
        <begin position="143"/>
        <end position="203"/>
    </location>
</feature>
<dbReference type="KEGG" id="egl:EGR_00213"/>
<evidence type="ECO:0000313" key="11">
    <source>
        <dbReference type="Proteomes" id="UP000019149"/>
    </source>
</evidence>
<comment type="subcellular location">
    <subcellularLocation>
        <location evidence="1 7 8">Nucleus</location>
    </subcellularLocation>
</comment>
<evidence type="ECO:0000256" key="7">
    <source>
        <dbReference type="PROSITE-ProRule" id="PRU00108"/>
    </source>
</evidence>
<dbReference type="Gene3D" id="1.10.10.60">
    <property type="entry name" value="Homeodomain-like"/>
    <property type="match status" value="1"/>
</dbReference>
<name>W6VDW3_ECHGR</name>
<keyword evidence="3 7" id="KW-0238">DNA-binding</keyword>